<accession>A0AA40I8I4</accession>
<reference evidence="2" key="1">
    <citation type="submission" date="2023-06" db="EMBL/GenBank/DDBJ databases">
        <title>Reference genome for the Northern bat (Eptesicus nilssonii), a most northern bat species.</title>
        <authorList>
            <person name="Laine V.N."/>
            <person name="Pulliainen A.T."/>
            <person name="Lilley T.M."/>
        </authorList>
    </citation>
    <scope>NUCLEOTIDE SEQUENCE</scope>
    <source>
        <strain evidence="2">BLF_Eptnil</strain>
        <tissue evidence="2">Kidney</tissue>
    </source>
</reference>
<name>A0AA40I8I4_CNENI</name>
<sequence>MNRAGFQEKMARRLVPRPPRACPGKVRRFPGARAWRLTAHWLSWRGLLSAPFSHCAEEAAAPEDQAHHPHCRCPLTSTSQQPVVQLVHDVHQIQQCPSPAWRDWPQRTRALSPGRPGARRMKITDKRKWNLFLRRSRPPWLQKAQPTPVQTPLGQHQLPITTNANRTHVAPTPPQRTAGLATPAPASAPQPTKRQTGHQVKQTELKWVKTKDSKCIVVARSVAMPRKTMRAKGIQNWRSGELSYFTVNSVVDHAASHPARGAFSWWAEACGRTSHQHRKHKTQVALKLPKDGSHT</sequence>
<feature type="compositionally biased region" description="Low complexity" evidence="1">
    <location>
        <begin position="181"/>
        <end position="192"/>
    </location>
</feature>
<evidence type="ECO:0000313" key="2">
    <source>
        <dbReference type="EMBL" id="KAK1345039.1"/>
    </source>
</evidence>
<feature type="region of interest" description="Disordered" evidence="1">
    <location>
        <begin position="165"/>
        <end position="202"/>
    </location>
</feature>
<dbReference type="AlphaFoldDB" id="A0AA40I8I4"/>
<proteinExistence type="predicted"/>
<evidence type="ECO:0000256" key="1">
    <source>
        <dbReference type="SAM" id="MobiDB-lite"/>
    </source>
</evidence>
<gene>
    <name evidence="2" type="ORF">QTO34_013743</name>
</gene>
<evidence type="ECO:0000313" key="3">
    <source>
        <dbReference type="Proteomes" id="UP001177744"/>
    </source>
</evidence>
<keyword evidence="3" id="KW-1185">Reference proteome</keyword>
<protein>
    <submittedName>
        <fullName evidence="2">Uncharacterized protein</fullName>
    </submittedName>
</protein>
<dbReference type="EMBL" id="JAULJE010000003">
    <property type="protein sequence ID" value="KAK1345039.1"/>
    <property type="molecule type" value="Genomic_DNA"/>
</dbReference>
<organism evidence="2 3">
    <name type="scientific">Cnephaeus nilssonii</name>
    <name type="common">Northern bat</name>
    <name type="synonym">Eptesicus nilssonii</name>
    <dbReference type="NCBI Taxonomy" id="3371016"/>
    <lineage>
        <taxon>Eukaryota</taxon>
        <taxon>Metazoa</taxon>
        <taxon>Chordata</taxon>
        <taxon>Craniata</taxon>
        <taxon>Vertebrata</taxon>
        <taxon>Euteleostomi</taxon>
        <taxon>Mammalia</taxon>
        <taxon>Eutheria</taxon>
        <taxon>Laurasiatheria</taxon>
        <taxon>Chiroptera</taxon>
        <taxon>Yangochiroptera</taxon>
        <taxon>Vespertilionidae</taxon>
        <taxon>Cnephaeus</taxon>
    </lineage>
</organism>
<feature type="region of interest" description="Disordered" evidence="1">
    <location>
        <begin position="276"/>
        <end position="295"/>
    </location>
</feature>
<comment type="caution">
    <text evidence="2">The sequence shown here is derived from an EMBL/GenBank/DDBJ whole genome shotgun (WGS) entry which is preliminary data.</text>
</comment>
<dbReference type="Proteomes" id="UP001177744">
    <property type="component" value="Unassembled WGS sequence"/>
</dbReference>